<accession>A0ACB8TQG8</accession>
<reference evidence="1" key="1">
    <citation type="journal article" date="2021" name="Environ. Microbiol.">
        <title>Gene family expansions and transcriptome signatures uncover fungal adaptations to wood decay.</title>
        <authorList>
            <person name="Hage H."/>
            <person name="Miyauchi S."/>
            <person name="Viragh M."/>
            <person name="Drula E."/>
            <person name="Min B."/>
            <person name="Chaduli D."/>
            <person name="Navarro D."/>
            <person name="Favel A."/>
            <person name="Norest M."/>
            <person name="Lesage-Meessen L."/>
            <person name="Balint B."/>
            <person name="Merenyi Z."/>
            <person name="de Eugenio L."/>
            <person name="Morin E."/>
            <person name="Martinez A.T."/>
            <person name="Baldrian P."/>
            <person name="Stursova M."/>
            <person name="Martinez M.J."/>
            <person name="Novotny C."/>
            <person name="Magnuson J.K."/>
            <person name="Spatafora J.W."/>
            <person name="Maurice S."/>
            <person name="Pangilinan J."/>
            <person name="Andreopoulos W."/>
            <person name="LaButti K."/>
            <person name="Hundley H."/>
            <person name="Na H."/>
            <person name="Kuo A."/>
            <person name="Barry K."/>
            <person name="Lipzen A."/>
            <person name="Henrissat B."/>
            <person name="Riley R."/>
            <person name="Ahrendt S."/>
            <person name="Nagy L.G."/>
            <person name="Grigoriev I.V."/>
            <person name="Martin F."/>
            <person name="Rosso M.N."/>
        </authorList>
    </citation>
    <scope>NUCLEOTIDE SEQUENCE</scope>
    <source>
        <strain evidence="1">CBS 384.51</strain>
    </source>
</reference>
<comment type="caution">
    <text evidence="1">The sequence shown here is derived from an EMBL/GenBank/DDBJ whole genome shotgun (WGS) entry which is preliminary data.</text>
</comment>
<sequence length="76" mass="7964">MTSAIGCGGLSFGCISSECDTDGGCGSRGAGIRRGKELVSFVVLIPGQGSQWALYVKGGSRGLPYMIHKYWGIYSL</sequence>
<proteinExistence type="predicted"/>
<evidence type="ECO:0000313" key="2">
    <source>
        <dbReference type="Proteomes" id="UP001055072"/>
    </source>
</evidence>
<gene>
    <name evidence="1" type="ORF">BDY19DRAFT_972147</name>
</gene>
<organism evidence="1 2">
    <name type="scientific">Irpex rosettiformis</name>
    <dbReference type="NCBI Taxonomy" id="378272"/>
    <lineage>
        <taxon>Eukaryota</taxon>
        <taxon>Fungi</taxon>
        <taxon>Dikarya</taxon>
        <taxon>Basidiomycota</taxon>
        <taxon>Agaricomycotina</taxon>
        <taxon>Agaricomycetes</taxon>
        <taxon>Polyporales</taxon>
        <taxon>Irpicaceae</taxon>
        <taxon>Irpex</taxon>
    </lineage>
</organism>
<protein>
    <submittedName>
        <fullName evidence="1">Uncharacterized protein</fullName>
    </submittedName>
</protein>
<evidence type="ECO:0000313" key="1">
    <source>
        <dbReference type="EMBL" id="KAI0084298.1"/>
    </source>
</evidence>
<dbReference type="EMBL" id="MU274944">
    <property type="protein sequence ID" value="KAI0084298.1"/>
    <property type="molecule type" value="Genomic_DNA"/>
</dbReference>
<name>A0ACB8TQG8_9APHY</name>
<keyword evidence="2" id="KW-1185">Reference proteome</keyword>
<dbReference type="Proteomes" id="UP001055072">
    <property type="component" value="Unassembled WGS sequence"/>
</dbReference>